<dbReference type="Proteomes" id="UP001279734">
    <property type="component" value="Unassembled WGS sequence"/>
</dbReference>
<organism evidence="2 3">
    <name type="scientific">Nepenthes gracilis</name>
    <name type="common">Slender pitcher plant</name>
    <dbReference type="NCBI Taxonomy" id="150966"/>
    <lineage>
        <taxon>Eukaryota</taxon>
        <taxon>Viridiplantae</taxon>
        <taxon>Streptophyta</taxon>
        <taxon>Embryophyta</taxon>
        <taxon>Tracheophyta</taxon>
        <taxon>Spermatophyta</taxon>
        <taxon>Magnoliopsida</taxon>
        <taxon>eudicotyledons</taxon>
        <taxon>Gunneridae</taxon>
        <taxon>Pentapetalae</taxon>
        <taxon>Caryophyllales</taxon>
        <taxon>Nepenthaceae</taxon>
        <taxon>Nepenthes</taxon>
    </lineage>
</organism>
<dbReference type="EMBL" id="BSYO01000021">
    <property type="protein sequence ID" value="GMH19976.1"/>
    <property type="molecule type" value="Genomic_DNA"/>
</dbReference>
<proteinExistence type="predicted"/>
<keyword evidence="3" id="KW-1185">Reference proteome</keyword>
<name>A0AAD3SZP5_NEPGR</name>
<evidence type="ECO:0000313" key="2">
    <source>
        <dbReference type="EMBL" id="GMH19976.1"/>
    </source>
</evidence>
<protein>
    <submittedName>
        <fullName evidence="2">Uncharacterized protein</fullName>
    </submittedName>
</protein>
<accession>A0AAD3SZP5</accession>
<evidence type="ECO:0000313" key="3">
    <source>
        <dbReference type="Proteomes" id="UP001279734"/>
    </source>
</evidence>
<gene>
    <name evidence="2" type="ORF">Nepgr_021817</name>
</gene>
<feature type="compositionally biased region" description="Basic and acidic residues" evidence="1">
    <location>
        <begin position="130"/>
        <end position="150"/>
    </location>
</feature>
<feature type="region of interest" description="Disordered" evidence="1">
    <location>
        <begin position="128"/>
        <end position="188"/>
    </location>
</feature>
<sequence>MPPSAKDVLKAHVKRGINCTCMKVHMEHASSEPLSHFLGILCQGHAEGVPKVRRMASSEMECGRGDRRRRKMEGITCVESAGEKRHKRRGMPPRSGSEPLESLSWDFNIPCIPIRHQMVKYMPITKRKGKNEGKRGGAKSHNNEAVDKVLKPPHPSVGGDDPIVQAFIPVGSNTPKESIVPAEFIPRE</sequence>
<evidence type="ECO:0000256" key="1">
    <source>
        <dbReference type="SAM" id="MobiDB-lite"/>
    </source>
</evidence>
<dbReference type="AlphaFoldDB" id="A0AAD3SZP5"/>
<comment type="caution">
    <text evidence="2">The sequence shown here is derived from an EMBL/GenBank/DDBJ whole genome shotgun (WGS) entry which is preliminary data.</text>
</comment>
<reference evidence="2" key="1">
    <citation type="submission" date="2023-05" db="EMBL/GenBank/DDBJ databases">
        <title>Nepenthes gracilis genome sequencing.</title>
        <authorList>
            <person name="Fukushima K."/>
        </authorList>
    </citation>
    <scope>NUCLEOTIDE SEQUENCE</scope>
    <source>
        <strain evidence="2">SING2019-196</strain>
    </source>
</reference>